<feature type="compositionally biased region" description="Basic and acidic residues" evidence="3">
    <location>
        <begin position="423"/>
        <end position="438"/>
    </location>
</feature>
<feature type="compositionally biased region" description="Basic and acidic residues" evidence="3">
    <location>
        <begin position="34"/>
        <end position="43"/>
    </location>
</feature>
<feature type="compositionally biased region" description="Basic and acidic residues" evidence="3">
    <location>
        <begin position="166"/>
        <end position="177"/>
    </location>
</feature>
<feature type="compositionally biased region" description="Polar residues" evidence="3">
    <location>
        <begin position="733"/>
        <end position="743"/>
    </location>
</feature>
<dbReference type="Gene3D" id="1.10.472.10">
    <property type="entry name" value="Cyclin-like"/>
    <property type="match status" value="2"/>
</dbReference>
<feature type="compositionally biased region" description="Low complexity" evidence="3">
    <location>
        <begin position="295"/>
        <end position="317"/>
    </location>
</feature>
<dbReference type="Proteomes" id="UP000703661">
    <property type="component" value="Unassembled WGS sequence"/>
</dbReference>
<feature type="region of interest" description="Disordered" evidence="3">
    <location>
        <begin position="761"/>
        <end position="781"/>
    </location>
</feature>
<feature type="compositionally biased region" description="Polar residues" evidence="3">
    <location>
        <begin position="983"/>
        <end position="1030"/>
    </location>
</feature>
<feature type="compositionally biased region" description="Polar residues" evidence="3">
    <location>
        <begin position="1221"/>
        <end position="1241"/>
    </location>
</feature>
<dbReference type="InterPro" id="IPR000812">
    <property type="entry name" value="TFIIB"/>
</dbReference>
<feature type="compositionally biased region" description="Polar residues" evidence="3">
    <location>
        <begin position="93"/>
        <end position="108"/>
    </location>
</feature>
<keyword evidence="2" id="KW-0804">Transcription</keyword>
<dbReference type="InterPro" id="IPR036915">
    <property type="entry name" value="Cyclin-like_sf"/>
</dbReference>
<dbReference type="SUPFAM" id="SSF47954">
    <property type="entry name" value="Cyclin-like"/>
    <property type="match status" value="2"/>
</dbReference>
<feature type="compositionally biased region" description="Acidic residues" evidence="3">
    <location>
        <begin position="1145"/>
        <end position="1156"/>
    </location>
</feature>
<feature type="region of interest" description="Disordered" evidence="3">
    <location>
        <begin position="1"/>
        <end position="43"/>
    </location>
</feature>
<feature type="compositionally biased region" description="Acidic residues" evidence="3">
    <location>
        <begin position="1116"/>
        <end position="1126"/>
    </location>
</feature>
<comment type="caution">
    <text evidence="5">The sequence shown here is derived from an EMBL/GenBank/DDBJ whole genome shotgun (WGS) entry which is preliminary data.</text>
</comment>
<feature type="compositionally biased region" description="Gly residues" evidence="3">
    <location>
        <begin position="1159"/>
        <end position="1168"/>
    </location>
</feature>
<feature type="compositionally biased region" description="Pro residues" evidence="3">
    <location>
        <begin position="716"/>
        <end position="725"/>
    </location>
</feature>
<dbReference type="Pfam" id="PF00382">
    <property type="entry name" value="TFIIB"/>
    <property type="match status" value="2"/>
</dbReference>
<feature type="compositionally biased region" description="Low complexity" evidence="3">
    <location>
        <begin position="1169"/>
        <end position="1179"/>
    </location>
</feature>
<proteinExistence type="predicted"/>
<dbReference type="PRINTS" id="PR00685">
    <property type="entry name" value="TIFACTORIIB"/>
</dbReference>
<feature type="compositionally biased region" description="Basic and acidic residues" evidence="3">
    <location>
        <begin position="591"/>
        <end position="602"/>
    </location>
</feature>
<evidence type="ECO:0000256" key="3">
    <source>
        <dbReference type="SAM" id="MobiDB-lite"/>
    </source>
</evidence>
<feature type="compositionally biased region" description="Polar residues" evidence="3">
    <location>
        <begin position="1321"/>
        <end position="1344"/>
    </location>
</feature>
<feature type="domain" description="Transcription factor TFIIB cyclin-like" evidence="4">
    <location>
        <begin position="1392"/>
        <end position="1438"/>
    </location>
</feature>
<feature type="compositionally biased region" description="Pro residues" evidence="3">
    <location>
        <begin position="653"/>
        <end position="665"/>
    </location>
</feature>
<feature type="compositionally biased region" description="Low complexity" evidence="3">
    <location>
        <begin position="810"/>
        <end position="820"/>
    </location>
</feature>
<evidence type="ECO:0000313" key="5">
    <source>
        <dbReference type="EMBL" id="KAG0012345.1"/>
    </source>
</evidence>
<feature type="compositionally biased region" description="Polar residues" evidence="3">
    <location>
        <begin position="1083"/>
        <end position="1103"/>
    </location>
</feature>
<organism evidence="5 6">
    <name type="scientific">Entomortierella chlamydospora</name>
    <dbReference type="NCBI Taxonomy" id="101097"/>
    <lineage>
        <taxon>Eukaryota</taxon>
        <taxon>Fungi</taxon>
        <taxon>Fungi incertae sedis</taxon>
        <taxon>Mucoromycota</taxon>
        <taxon>Mortierellomycotina</taxon>
        <taxon>Mortierellomycetes</taxon>
        <taxon>Mortierellales</taxon>
        <taxon>Mortierellaceae</taxon>
        <taxon>Entomortierella</taxon>
    </lineage>
</organism>
<keyword evidence="6" id="KW-1185">Reference proteome</keyword>
<feature type="region of interest" description="Disordered" evidence="3">
    <location>
        <begin position="873"/>
        <end position="1352"/>
    </location>
</feature>
<feature type="region of interest" description="Disordered" evidence="3">
    <location>
        <begin position="151"/>
        <end position="344"/>
    </location>
</feature>
<reference evidence="5" key="1">
    <citation type="journal article" date="2020" name="Fungal Divers.">
        <title>Resolving the Mortierellaceae phylogeny through synthesis of multi-gene phylogenetics and phylogenomics.</title>
        <authorList>
            <person name="Vandepol N."/>
            <person name="Liber J."/>
            <person name="Desiro A."/>
            <person name="Na H."/>
            <person name="Kennedy M."/>
            <person name="Barry K."/>
            <person name="Grigoriev I.V."/>
            <person name="Miller A.N."/>
            <person name="O'Donnell K."/>
            <person name="Stajich J.E."/>
            <person name="Bonito G."/>
        </authorList>
    </citation>
    <scope>NUCLEOTIDE SEQUENCE</scope>
    <source>
        <strain evidence="5">NRRL 2769</strain>
    </source>
</reference>
<evidence type="ECO:0000256" key="2">
    <source>
        <dbReference type="ARBA" id="ARBA00023163"/>
    </source>
</evidence>
<protein>
    <submittedName>
        <fullName evidence="5">Transcription initiation factor IIB</fullName>
    </submittedName>
</protein>
<dbReference type="InterPro" id="IPR013150">
    <property type="entry name" value="TFIIB_cyclin"/>
</dbReference>
<feature type="region of interest" description="Disordered" evidence="3">
    <location>
        <begin position="481"/>
        <end position="743"/>
    </location>
</feature>
<evidence type="ECO:0000313" key="6">
    <source>
        <dbReference type="Proteomes" id="UP000703661"/>
    </source>
</evidence>
<feature type="compositionally biased region" description="Polar residues" evidence="3">
    <location>
        <begin position="318"/>
        <end position="332"/>
    </location>
</feature>
<evidence type="ECO:0000256" key="1">
    <source>
        <dbReference type="ARBA" id="ARBA00023015"/>
    </source>
</evidence>
<feature type="region of interest" description="Disordered" evidence="3">
    <location>
        <begin position="63"/>
        <end position="133"/>
    </location>
</feature>
<keyword evidence="1" id="KW-0805">Transcription regulation</keyword>
<feature type="compositionally biased region" description="Polar residues" evidence="3">
    <location>
        <begin position="1194"/>
        <end position="1212"/>
    </location>
</feature>
<feature type="compositionally biased region" description="Acidic residues" evidence="3">
    <location>
        <begin position="1273"/>
        <end position="1286"/>
    </location>
</feature>
<evidence type="ECO:0000259" key="4">
    <source>
        <dbReference type="Pfam" id="PF00382"/>
    </source>
</evidence>
<dbReference type="EMBL" id="JAAAID010000998">
    <property type="protein sequence ID" value="KAG0012345.1"/>
    <property type="molecule type" value="Genomic_DNA"/>
</dbReference>
<feature type="compositionally biased region" description="Basic residues" evidence="3">
    <location>
        <begin position="769"/>
        <end position="779"/>
    </location>
</feature>
<name>A0A9P6SYV6_9FUNG</name>
<feature type="compositionally biased region" description="Polar residues" evidence="3">
    <location>
        <begin position="515"/>
        <end position="533"/>
    </location>
</feature>
<feature type="region of interest" description="Disordered" evidence="3">
    <location>
        <begin position="806"/>
        <end position="853"/>
    </location>
</feature>
<feature type="domain" description="Transcription factor TFIIB cyclin-like" evidence="4">
    <location>
        <begin position="1453"/>
        <end position="1505"/>
    </location>
</feature>
<feature type="compositionally biased region" description="Basic and acidic residues" evidence="3">
    <location>
        <begin position="1055"/>
        <end position="1064"/>
    </location>
</feature>
<dbReference type="GO" id="GO:0017025">
    <property type="term" value="F:TBP-class protein binding"/>
    <property type="evidence" value="ECO:0007669"/>
    <property type="project" value="InterPro"/>
</dbReference>
<feature type="compositionally biased region" description="Acidic residues" evidence="3">
    <location>
        <begin position="1305"/>
        <end position="1317"/>
    </location>
</feature>
<dbReference type="GO" id="GO:0070897">
    <property type="term" value="P:transcription preinitiation complex assembly"/>
    <property type="evidence" value="ECO:0007669"/>
    <property type="project" value="InterPro"/>
</dbReference>
<accession>A0A9P6SYV6</accession>
<feature type="compositionally biased region" description="Polar residues" evidence="3">
    <location>
        <begin position="878"/>
        <end position="909"/>
    </location>
</feature>
<gene>
    <name evidence="5" type="primary">GTF2B</name>
    <name evidence="5" type="ORF">BGZ80_011805</name>
</gene>
<feature type="region of interest" description="Disordered" evidence="3">
    <location>
        <begin position="414"/>
        <end position="450"/>
    </location>
</feature>
<sequence>MDPRHQGHDINTMNRRVDNVPPEFAGRPVVDMKGIPHSDHDISVHGSVPNMPHPNQIMGRSGYAGQFGAMPGTEVVGRQNLSPSAVGPVSDTPPGSTRALSPDANTQSDRAKKARKTRGKTVGENGKQPEMSVVSLEGSVGRQTPNPVADMAFEQQTPNKRAGRKPKSDSEKREAIHKPWSVITPESHRRSISHAEAQESANRQALEMRDKVQFGPDQSRMDEHAGSTLMPMRKGDADNTAAQPEMQGGTFEGAPLPPKPGREQHHQRQTSAQYGHPPLHSQYPHSVDEFEHAQRMQQQQQQQQEQRQQQQQQQQQQHPTHYQNPQPSQHIQQPYPGQYGSSQYIRQQGPESVGMVPDLEAQRAGPGKAAGSTPTLMRPEKEPEVAQHVEDAATALVNFHHTEVESHKMIRVESPVDSRPNQSHRDPAFPFHEGDMKGRMTPNDIRPAPVGRTDLEQEVTIILHGMSQTTQQEIEAESLGYGEPAPHQFPQRYAPRSPSPRGQMNPREHRGPYPHQNSGVHLQQNDHSPSNHHQLVAQHAAHEQRLQQTQHEQMQRHHYQQQQSMPTQQGIPPPPFPRAPEHSNFEPPVVDPHRAPESEQNDRTLQQSLGGPTGHPQQALYDPHSPPGHGDDRGRLRNTAGFVADGGNLVSHPPFPADSPIPRQPNTPREPSHWGADSPTHNRRVAADPSFHAHQQSPQQPLYQPQSQHQHQYSPHPHPPPPQPYPSEHATHTYGNDVTMTTHAAISVGPEHAEAGLALASTTPLSKPKATKNKNKSKNALKISSGPFEVHQRVQEFDGRVDQANFDDISSSVNTSPTSSRRQSMKREESISDRSLFLDGNSSANGGGPDMTPDRLLFGSGMILVRGPAQFPPHRLSIKTSRNCGPASGPNSATSVSSATPLSATPVNNRRSRMLLGNDERNSQNEETAEQPYQPQSANAEMAEPPSSPFAMTPTKPKSANRTKKGSGSSGSIDADIERTKQTTRSLDPSWMTSGSAITSGPNSRGDNTSPTTLTTQTKAGDTDVTTNGSGARHRPPMTSSTFPSENEKRKPKRIKIEEKDVRQVQRSSSLLADGERKEDGLGSSQGNNGSKRSYNKRSGSSKEGNDRGHGSDGGQEGEDEDEVLEEGERSGGNCAGVFKRRSPDDDDEGEGDDDTNAAGGGSGGGNGSNSDAHGQSRGSAGGSGRKNVKRKSNGNLSCGSSAKKTKGSPTCTPVGPSADASFSNIKGSMSADESANNSADGQMKLGRPRKQSSSNRKLKERSLNIANGTVDSEAEIDYLPMEDDIESTHMFGIDDMDQDKGLTTEEEIEDDGQETESESKSVNTPSGSRKSSDSLAFSKTGETSDIPDDIQKQGREWVSKLSMPESAWEESYKTYERVKRLKELKNRQPVRKRDAILAAILLIICRDQGSPRTFSEVCAASGVKRGDVGAYYRLMQKILKPSMNTNAGTRDTDAEAFMTRWCESLSLSPQVRQAAVHVFSIANTLNLTSGKCPSSVGAAAIYLCIYAWNDARRLANCQRYQCSGCQCQTLQGQSHPGLAQDQGWIKKEAKDVAVAVGVVSATLMGCYKNLAPEKERLIPSEFLRAAVEGI</sequence>
<feature type="compositionally biased region" description="Low complexity" evidence="3">
    <location>
        <begin position="694"/>
        <end position="715"/>
    </location>
</feature>